<keyword evidence="4 8" id="KW-0548">Nucleotidyltransferase</keyword>
<evidence type="ECO:0000313" key="10">
    <source>
        <dbReference type="EMBL" id="AEH06264.1"/>
    </source>
</evidence>
<dbReference type="AlphaFoldDB" id="F8ANR6"/>
<comment type="subunit">
    <text evidence="8">Part of the RNA polymerase complex.</text>
</comment>
<dbReference type="GO" id="GO:0072344">
    <property type="term" value="P:rescue of stalled ribosome"/>
    <property type="evidence" value="ECO:0007669"/>
    <property type="project" value="InterPro"/>
</dbReference>
<dbReference type="InterPro" id="IPR023464">
    <property type="entry name" value="Rpo12"/>
</dbReference>
<comment type="function">
    <text evidence="8">DNA-dependent RNA polymerase (RNAP) catalyzes the transcription of DNA into RNA using the four ribonucleoside triphosphates as substrates.</text>
</comment>
<dbReference type="HOGENOM" id="CLU_179456_2_1_2"/>
<dbReference type="GO" id="GO:0000428">
    <property type="term" value="C:DNA-directed RNA polymerase complex"/>
    <property type="evidence" value="ECO:0007669"/>
    <property type="project" value="UniProtKB-KW"/>
</dbReference>
<dbReference type="SMART" id="SM00659">
    <property type="entry name" value="RPOLCX"/>
    <property type="match status" value="1"/>
</dbReference>
<feature type="binding site" evidence="8">
    <location>
        <position position="27"/>
    </location>
    <ligand>
        <name>Zn(2+)</name>
        <dbReference type="ChEBI" id="CHEBI:29105"/>
    </ligand>
</feature>
<dbReference type="SUPFAM" id="SSF63393">
    <property type="entry name" value="RNA polymerase subunits"/>
    <property type="match status" value="1"/>
</dbReference>
<keyword evidence="5 8" id="KW-0479">Metal-binding</keyword>
<dbReference type="STRING" id="647113.Metok_0272"/>
<dbReference type="OrthoDB" id="129238at2157"/>
<dbReference type="Gene3D" id="2.20.28.30">
    <property type="entry name" value="RNA polymerase ii, chain L"/>
    <property type="match status" value="1"/>
</dbReference>
<evidence type="ECO:0000256" key="7">
    <source>
        <dbReference type="ARBA" id="ARBA00023163"/>
    </source>
</evidence>
<evidence type="ECO:0000256" key="4">
    <source>
        <dbReference type="ARBA" id="ARBA00022695"/>
    </source>
</evidence>
<name>F8ANR6_METOI</name>
<evidence type="ECO:0000256" key="5">
    <source>
        <dbReference type="ARBA" id="ARBA00022723"/>
    </source>
</evidence>
<reference evidence="10" key="1">
    <citation type="submission" date="2011-05" db="EMBL/GenBank/DDBJ databases">
        <title>Complete sequence of chromosome of Methanothermococcus okinawensis IH1.</title>
        <authorList>
            <consortium name="US DOE Joint Genome Institute"/>
            <person name="Lucas S."/>
            <person name="Han J."/>
            <person name="Lapidus A."/>
            <person name="Cheng J.-F."/>
            <person name="Goodwin L."/>
            <person name="Pitluck S."/>
            <person name="Peters L."/>
            <person name="Mikhailova N."/>
            <person name="Held B."/>
            <person name="Han C."/>
            <person name="Tapia R."/>
            <person name="Land M."/>
            <person name="Hauser L."/>
            <person name="Kyrpides N."/>
            <person name="Ivanova N."/>
            <person name="Pagani I."/>
            <person name="Sieprawska-Lupa M."/>
            <person name="Takai K."/>
            <person name="Miyazaki J."/>
            <person name="Whitman W."/>
            <person name="Woyke T."/>
        </authorList>
    </citation>
    <scope>NUCLEOTIDE SEQUENCE</scope>
    <source>
        <strain evidence="10">IH1</strain>
    </source>
</reference>
<dbReference type="KEGG" id="mok:Metok_0272"/>
<dbReference type="Pfam" id="PF06221">
    <property type="entry name" value="zf-C2HC5"/>
    <property type="match status" value="1"/>
</dbReference>
<dbReference type="InterPro" id="IPR006591">
    <property type="entry name" value="RNAP_P/RPABC4"/>
</dbReference>
<comment type="cofactor">
    <cofactor evidence="8">
        <name>Zn(2+)</name>
        <dbReference type="ChEBI" id="CHEBI:29105"/>
    </cofactor>
    <text evidence="8">Binds 1 zinc ion.</text>
</comment>
<evidence type="ECO:0000313" key="11">
    <source>
        <dbReference type="Proteomes" id="UP000009296"/>
    </source>
</evidence>
<gene>
    <name evidence="8" type="primary">rpo12</name>
    <name evidence="8" type="synonym">rpoP</name>
    <name evidence="10" type="ordered locus">Metok_0272</name>
</gene>
<dbReference type="GO" id="GO:0006351">
    <property type="term" value="P:DNA-templated transcription"/>
    <property type="evidence" value="ECO:0007669"/>
    <property type="project" value="UniProtKB-UniRule"/>
</dbReference>
<accession>F8ANR6</accession>
<dbReference type="NCBIfam" id="NF001608">
    <property type="entry name" value="PRK00398.1-6"/>
    <property type="match status" value="1"/>
</dbReference>
<dbReference type="GO" id="GO:0180022">
    <property type="term" value="C:RQC-trigger complex"/>
    <property type="evidence" value="ECO:0007669"/>
    <property type="project" value="InterPro"/>
</dbReference>
<dbReference type="EMBL" id="CP002792">
    <property type="protein sequence ID" value="AEH06264.1"/>
    <property type="molecule type" value="Genomic_DNA"/>
</dbReference>
<keyword evidence="6 8" id="KW-0862">Zinc</keyword>
<dbReference type="EC" id="2.7.7.6" evidence="8"/>
<evidence type="ECO:0000256" key="6">
    <source>
        <dbReference type="ARBA" id="ARBA00022833"/>
    </source>
</evidence>
<keyword evidence="11" id="KW-1185">Reference proteome</keyword>
<dbReference type="GO" id="GO:0003677">
    <property type="term" value="F:DNA binding"/>
    <property type="evidence" value="ECO:0007669"/>
    <property type="project" value="InterPro"/>
</dbReference>
<feature type="binding site" evidence="8">
    <location>
        <position position="24"/>
    </location>
    <ligand>
        <name>Zn(2+)</name>
        <dbReference type="ChEBI" id="CHEBI:29105"/>
    </ligand>
</feature>
<comment type="catalytic activity">
    <reaction evidence="8">
        <text>RNA(n) + a ribonucleoside 5'-triphosphate = RNA(n+1) + diphosphate</text>
        <dbReference type="Rhea" id="RHEA:21248"/>
        <dbReference type="Rhea" id="RHEA-COMP:14527"/>
        <dbReference type="Rhea" id="RHEA-COMP:17342"/>
        <dbReference type="ChEBI" id="CHEBI:33019"/>
        <dbReference type="ChEBI" id="CHEBI:61557"/>
        <dbReference type="ChEBI" id="CHEBI:140395"/>
        <dbReference type="EC" id="2.7.7.6"/>
    </reaction>
</comment>
<feature type="binding site" evidence="8">
    <location>
        <position position="9"/>
    </location>
    <ligand>
        <name>Zn(2+)</name>
        <dbReference type="ChEBI" id="CHEBI:29105"/>
    </ligand>
</feature>
<keyword evidence="2 8" id="KW-0963">Cytoplasm</keyword>
<dbReference type="GO" id="GO:0003899">
    <property type="term" value="F:DNA-directed RNA polymerase activity"/>
    <property type="evidence" value="ECO:0007669"/>
    <property type="project" value="UniProtKB-UniRule"/>
</dbReference>
<dbReference type="GeneID" id="10772389"/>
<dbReference type="RefSeq" id="WP_013866450.1">
    <property type="nucleotide sequence ID" value="NC_015636.1"/>
</dbReference>
<protein>
    <recommendedName>
        <fullName evidence="8">DNA-directed RNA polymerase subunit Rpo12</fullName>
        <ecNumber evidence="8">2.7.7.6</ecNumber>
    </recommendedName>
    <alternativeName>
        <fullName evidence="8">DNA-directed RNA polymerase subunit P</fullName>
    </alternativeName>
</protein>
<evidence type="ECO:0000256" key="8">
    <source>
        <dbReference type="HAMAP-Rule" id="MF_00615"/>
    </source>
</evidence>
<dbReference type="Proteomes" id="UP000009296">
    <property type="component" value="Chromosome"/>
</dbReference>
<evidence type="ECO:0000256" key="1">
    <source>
        <dbReference type="ARBA" id="ARBA00022478"/>
    </source>
</evidence>
<dbReference type="GO" id="GO:0005737">
    <property type="term" value="C:cytoplasm"/>
    <property type="evidence" value="ECO:0007669"/>
    <property type="project" value="UniProtKB-SubCell"/>
</dbReference>
<dbReference type="InterPro" id="IPR029040">
    <property type="entry name" value="RPABC4/Spt4"/>
</dbReference>
<comment type="similarity">
    <text evidence="8">Belongs to the archaeal Rpo12/eukaryotic RPC10 RNA polymerase subunit family.</text>
</comment>
<evidence type="ECO:0000256" key="3">
    <source>
        <dbReference type="ARBA" id="ARBA00022679"/>
    </source>
</evidence>
<keyword evidence="1 8" id="KW-0240">DNA-directed RNA polymerase</keyword>
<evidence type="ECO:0000259" key="9">
    <source>
        <dbReference type="Pfam" id="PF06221"/>
    </source>
</evidence>
<evidence type="ECO:0000256" key="2">
    <source>
        <dbReference type="ARBA" id="ARBA00022490"/>
    </source>
</evidence>
<proteinExistence type="inferred from homology"/>
<sequence>MAEYRCSNCGKIITQDELGMKAKCPYCSNKILIKLRPRVVKLVKAR</sequence>
<dbReference type="GO" id="GO:0008270">
    <property type="term" value="F:zinc ion binding"/>
    <property type="evidence" value="ECO:0007669"/>
    <property type="project" value="UniProtKB-UniRule"/>
</dbReference>
<keyword evidence="3 8" id="KW-0808">Transferase</keyword>
<organism evidence="10 11">
    <name type="scientific">Methanothermococcus okinawensis (strain DSM 14208 / JCM 11175 / IH1)</name>
    <dbReference type="NCBI Taxonomy" id="647113"/>
    <lineage>
        <taxon>Archaea</taxon>
        <taxon>Methanobacteriati</taxon>
        <taxon>Methanobacteriota</taxon>
        <taxon>Methanomada group</taxon>
        <taxon>Methanococci</taxon>
        <taxon>Methanococcales</taxon>
        <taxon>Methanococcaceae</taxon>
        <taxon>Methanothermococcus</taxon>
    </lineage>
</organism>
<comment type="subcellular location">
    <subcellularLocation>
        <location evidence="8">Cytoplasm</location>
    </subcellularLocation>
</comment>
<keyword evidence="7 8" id="KW-0804">Transcription</keyword>
<dbReference type="HAMAP" id="MF_00615">
    <property type="entry name" value="RNApol_arch_Rpo12"/>
    <property type="match status" value="1"/>
</dbReference>
<dbReference type="eggNOG" id="arCOG04341">
    <property type="taxonomic scope" value="Archaea"/>
</dbReference>
<feature type="domain" description="TRIP4/RQT4 C2HC5-type zinc finger" evidence="9">
    <location>
        <begin position="5"/>
        <end position="33"/>
    </location>
</feature>
<dbReference type="InterPro" id="IPR009349">
    <property type="entry name" value="TRIP4/RQT4_C2HC5_Znf"/>
</dbReference>